<dbReference type="EC" id="5.3.1.24" evidence="3 9"/>
<dbReference type="Proteomes" id="UP000295783">
    <property type="component" value="Unassembled WGS sequence"/>
</dbReference>
<dbReference type="PANTHER" id="PTHR42894">
    <property type="entry name" value="N-(5'-PHOSPHORIBOSYL)ANTHRANILATE ISOMERASE"/>
    <property type="match status" value="1"/>
</dbReference>
<evidence type="ECO:0000259" key="10">
    <source>
        <dbReference type="Pfam" id="PF00697"/>
    </source>
</evidence>
<evidence type="ECO:0000313" key="11">
    <source>
        <dbReference type="EMBL" id="TDQ83445.1"/>
    </source>
</evidence>
<dbReference type="GO" id="GO:0000162">
    <property type="term" value="P:L-tryptophan biosynthetic process"/>
    <property type="evidence" value="ECO:0007669"/>
    <property type="project" value="UniProtKB-UniRule"/>
</dbReference>
<evidence type="ECO:0000256" key="8">
    <source>
        <dbReference type="ARBA" id="ARBA00023235"/>
    </source>
</evidence>
<organism evidence="11 12">
    <name type="scientific">Dongia mobilis</name>
    <dbReference type="NCBI Taxonomy" id="578943"/>
    <lineage>
        <taxon>Bacteria</taxon>
        <taxon>Pseudomonadati</taxon>
        <taxon>Pseudomonadota</taxon>
        <taxon>Alphaproteobacteria</taxon>
        <taxon>Rhodospirillales</taxon>
        <taxon>Dongiaceae</taxon>
        <taxon>Dongia</taxon>
    </lineage>
</organism>
<accession>A0A4R6WQL9</accession>
<evidence type="ECO:0000256" key="2">
    <source>
        <dbReference type="ARBA" id="ARBA00004664"/>
    </source>
</evidence>
<dbReference type="UniPathway" id="UPA00035">
    <property type="reaction ID" value="UER00042"/>
</dbReference>
<evidence type="ECO:0000256" key="9">
    <source>
        <dbReference type="HAMAP-Rule" id="MF_00135"/>
    </source>
</evidence>
<keyword evidence="6 9" id="KW-0822">Tryptophan biosynthesis</keyword>
<dbReference type="Pfam" id="PF00697">
    <property type="entry name" value="PRAI"/>
    <property type="match status" value="1"/>
</dbReference>
<dbReference type="SUPFAM" id="SSF51366">
    <property type="entry name" value="Ribulose-phoshate binding barrel"/>
    <property type="match status" value="1"/>
</dbReference>
<comment type="caution">
    <text evidence="11">The sequence shown here is derived from an EMBL/GenBank/DDBJ whole genome shotgun (WGS) entry which is preliminary data.</text>
</comment>
<dbReference type="InterPro" id="IPR013785">
    <property type="entry name" value="Aldolase_TIM"/>
</dbReference>
<evidence type="ECO:0000313" key="12">
    <source>
        <dbReference type="Proteomes" id="UP000295783"/>
    </source>
</evidence>
<name>A0A4R6WQL9_9PROT</name>
<evidence type="ECO:0000256" key="3">
    <source>
        <dbReference type="ARBA" id="ARBA00012572"/>
    </source>
</evidence>
<dbReference type="OrthoDB" id="9796196at2"/>
<dbReference type="CDD" id="cd00405">
    <property type="entry name" value="PRAI"/>
    <property type="match status" value="1"/>
</dbReference>
<dbReference type="InterPro" id="IPR001240">
    <property type="entry name" value="PRAI_dom"/>
</dbReference>
<dbReference type="PANTHER" id="PTHR42894:SF1">
    <property type="entry name" value="N-(5'-PHOSPHORIBOSYL)ANTHRANILATE ISOMERASE"/>
    <property type="match status" value="1"/>
</dbReference>
<feature type="domain" description="N-(5'phosphoribosyl) anthranilate isomerase (PRAI)" evidence="10">
    <location>
        <begin position="4"/>
        <end position="208"/>
    </location>
</feature>
<reference evidence="11 12" key="1">
    <citation type="submission" date="2019-03" db="EMBL/GenBank/DDBJ databases">
        <title>Genomic Encyclopedia of Type Strains, Phase III (KMG-III): the genomes of soil and plant-associated and newly described type strains.</title>
        <authorList>
            <person name="Whitman W."/>
        </authorList>
    </citation>
    <scope>NUCLEOTIDE SEQUENCE [LARGE SCALE GENOMIC DNA]</scope>
    <source>
        <strain evidence="11 12">CGMCC 1.7660</strain>
    </source>
</reference>
<dbReference type="HAMAP" id="MF_00135">
    <property type="entry name" value="PRAI"/>
    <property type="match status" value="1"/>
</dbReference>
<proteinExistence type="inferred from homology"/>
<comment type="pathway">
    <text evidence="2 9">Amino-acid biosynthesis; L-tryptophan biosynthesis; L-tryptophan from chorismate: step 3/5.</text>
</comment>
<dbReference type="InterPro" id="IPR044643">
    <property type="entry name" value="TrpF_fam"/>
</dbReference>
<comment type="catalytic activity">
    <reaction evidence="1 9">
        <text>N-(5-phospho-beta-D-ribosyl)anthranilate = 1-(2-carboxyphenylamino)-1-deoxy-D-ribulose 5-phosphate</text>
        <dbReference type="Rhea" id="RHEA:21540"/>
        <dbReference type="ChEBI" id="CHEBI:18277"/>
        <dbReference type="ChEBI" id="CHEBI:58613"/>
        <dbReference type="EC" id="5.3.1.24"/>
    </reaction>
</comment>
<evidence type="ECO:0000256" key="4">
    <source>
        <dbReference type="ARBA" id="ARBA00022272"/>
    </source>
</evidence>
<dbReference type="GO" id="GO:0004640">
    <property type="term" value="F:phosphoribosylanthranilate isomerase activity"/>
    <property type="evidence" value="ECO:0007669"/>
    <property type="project" value="UniProtKB-UniRule"/>
</dbReference>
<keyword evidence="12" id="KW-1185">Reference proteome</keyword>
<dbReference type="InterPro" id="IPR011060">
    <property type="entry name" value="RibuloseP-bd_barrel"/>
</dbReference>
<dbReference type="RefSeq" id="WP_133613197.1">
    <property type="nucleotide sequence ID" value="NZ_SNYW01000007.1"/>
</dbReference>
<protein>
    <recommendedName>
        <fullName evidence="4 9">N-(5'-phosphoribosyl)anthranilate isomerase</fullName>
        <shortName evidence="9">PRAI</shortName>
        <ecNumber evidence="3 9">5.3.1.24</ecNumber>
    </recommendedName>
</protein>
<dbReference type="AlphaFoldDB" id="A0A4R6WQL9"/>
<gene>
    <name evidence="9" type="primary">trpF</name>
    <name evidence="11" type="ORF">A8950_1732</name>
</gene>
<keyword evidence="8 9" id="KW-0413">Isomerase</keyword>
<sequence length="214" mass="22162">MVAAKICGLKTAETVDAAIAGGAFMIGFNFFARSPRSLSPALAGELGQRVPPTIARVGLVVDAGDDEIAAILAEATLDLLQLHGHETPDRVAAVKARFGLPVMKVVSVAEVGDVAAARAYEDVADRLLFDTKPPKSLANALPGGNAISFDWGLLKGAAFRLPWMLAGGLHAGNLAEAVQATGARAVDTSSGVEDRPGEKNVNKIKEFLAVAHSL</sequence>
<evidence type="ECO:0000256" key="7">
    <source>
        <dbReference type="ARBA" id="ARBA00023141"/>
    </source>
</evidence>
<evidence type="ECO:0000256" key="5">
    <source>
        <dbReference type="ARBA" id="ARBA00022605"/>
    </source>
</evidence>
<dbReference type="NCBIfam" id="NF002295">
    <property type="entry name" value="PRK01222.1-1"/>
    <property type="match status" value="1"/>
</dbReference>
<evidence type="ECO:0000256" key="6">
    <source>
        <dbReference type="ARBA" id="ARBA00022822"/>
    </source>
</evidence>
<keyword evidence="5 9" id="KW-0028">Amino-acid biosynthesis</keyword>
<evidence type="ECO:0000256" key="1">
    <source>
        <dbReference type="ARBA" id="ARBA00001164"/>
    </source>
</evidence>
<keyword evidence="7 9" id="KW-0057">Aromatic amino acid biosynthesis</keyword>
<dbReference type="EMBL" id="SNYW01000007">
    <property type="protein sequence ID" value="TDQ83445.1"/>
    <property type="molecule type" value="Genomic_DNA"/>
</dbReference>
<dbReference type="Gene3D" id="3.20.20.70">
    <property type="entry name" value="Aldolase class I"/>
    <property type="match status" value="1"/>
</dbReference>
<comment type="similarity">
    <text evidence="9">Belongs to the TrpF family.</text>
</comment>